<organism evidence="1 2">
    <name type="scientific">Pipistrellus kuhlii</name>
    <name type="common">Kuhl's pipistrelle</name>
    <dbReference type="NCBI Taxonomy" id="59472"/>
    <lineage>
        <taxon>Eukaryota</taxon>
        <taxon>Metazoa</taxon>
        <taxon>Chordata</taxon>
        <taxon>Craniata</taxon>
        <taxon>Vertebrata</taxon>
        <taxon>Euteleostomi</taxon>
        <taxon>Mammalia</taxon>
        <taxon>Eutheria</taxon>
        <taxon>Laurasiatheria</taxon>
        <taxon>Chiroptera</taxon>
        <taxon>Yangochiroptera</taxon>
        <taxon>Vespertilionidae</taxon>
        <taxon>Pipistrellus</taxon>
    </lineage>
</organism>
<gene>
    <name evidence="1" type="ORF">mPipKuh1_009103</name>
</gene>
<keyword evidence="2" id="KW-1185">Reference proteome</keyword>
<name>A0A7J7UGI2_PIPKU</name>
<dbReference type="EMBL" id="JACAGB010000020">
    <property type="protein sequence ID" value="KAF6311914.1"/>
    <property type="molecule type" value="Genomic_DNA"/>
</dbReference>
<accession>A0A7J7UGI2</accession>
<reference evidence="1 2" key="1">
    <citation type="journal article" date="2020" name="Nature">
        <title>Six reference-quality genomes reveal evolution of bat adaptations.</title>
        <authorList>
            <person name="Jebb D."/>
            <person name="Huang Z."/>
            <person name="Pippel M."/>
            <person name="Hughes G.M."/>
            <person name="Lavrichenko K."/>
            <person name="Devanna P."/>
            <person name="Winkler S."/>
            <person name="Jermiin L.S."/>
            <person name="Skirmuntt E.C."/>
            <person name="Katzourakis A."/>
            <person name="Burkitt-Gray L."/>
            <person name="Ray D.A."/>
            <person name="Sullivan K.A.M."/>
            <person name="Roscito J.G."/>
            <person name="Kirilenko B.M."/>
            <person name="Davalos L.M."/>
            <person name="Corthals A.P."/>
            <person name="Power M.L."/>
            <person name="Jones G."/>
            <person name="Ransome R.D."/>
            <person name="Dechmann D.K.N."/>
            <person name="Locatelli A.G."/>
            <person name="Puechmaille S.J."/>
            <person name="Fedrigo O."/>
            <person name="Jarvis E.D."/>
            <person name="Hiller M."/>
            <person name="Vernes S.C."/>
            <person name="Myers E.W."/>
            <person name="Teeling E.C."/>
        </authorList>
    </citation>
    <scope>NUCLEOTIDE SEQUENCE [LARGE SCALE GENOMIC DNA]</scope>
    <source>
        <strain evidence="1">MPipKuh1</strain>
        <tissue evidence="1">Flight muscle</tissue>
    </source>
</reference>
<comment type="caution">
    <text evidence="1">The sequence shown here is derived from an EMBL/GenBank/DDBJ whole genome shotgun (WGS) entry which is preliminary data.</text>
</comment>
<proteinExistence type="predicted"/>
<evidence type="ECO:0000313" key="2">
    <source>
        <dbReference type="Proteomes" id="UP000558488"/>
    </source>
</evidence>
<dbReference type="Proteomes" id="UP000558488">
    <property type="component" value="Unassembled WGS sequence"/>
</dbReference>
<protein>
    <submittedName>
        <fullName evidence="1">Uncharacterized protein</fullName>
    </submittedName>
</protein>
<dbReference type="AlphaFoldDB" id="A0A7J7UGI2"/>
<evidence type="ECO:0000313" key="1">
    <source>
        <dbReference type="EMBL" id="KAF6311914.1"/>
    </source>
</evidence>
<sequence>MAPGLPSTAHLCLWPSELHSRTIKAHSFNQKVPLARPGFQGVRVPFTRSHSGRHCKDWPRPPSRHTFLWTLRCNPHTRCPRGTPLPHLINSGCSSLLSDLGDVWTAEAGRECCLSTFNCFLQTGQEGLWVWGPLWSENRSGWRLLGEQCRQEDQAAGSTLEPGLSKAAPKGPRMPVRRCWRVGRRSVEAGGGQG</sequence>